<dbReference type="InterPro" id="IPR036388">
    <property type="entry name" value="WH-like_DNA-bd_sf"/>
</dbReference>
<evidence type="ECO:0000313" key="2">
    <source>
        <dbReference type="Proteomes" id="UP000469870"/>
    </source>
</evidence>
<name>A0A844BWA3_9LACT</name>
<gene>
    <name evidence="1" type="ORF">GIY11_01545</name>
</gene>
<dbReference type="EMBL" id="WJQR01000001">
    <property type="protein sequence ID" value="MRI80717.1"/>
    <property type="molecule type" value="Genomic_DNA"/>
</dbReference>
<protein>
    <recommendedName>
        <fullName evidence="3">Helix-turn-helix domain-containing protein</fullName>
    </recommendedName>
</protein>
<reference evidence="1 2" key="1">
    <citation type="submission" date="2019-11" db="EMBL/GenBank/DDBJ databases">
        <title>Characterisation of Fundicoccus ignavus gen. nov. sp. nov., a novel genus of the family Aerococcaceae isolated from bulk tank milk.</title>
        <authorList>
            <person name="Siebert A."/>
            <person name="Huptas C."/>
            <person name="Wenning M."/>
            <person name="Scherer S."/>
            <person name="Doll E.V."/>
        </authorList>
    </citation>
    <scope>NUCLEOTIDE SEQUENCE [LARGE SCALE GENOMIC DNA]</scope>
    <source>
        <strain evidence="1 2">DSM 109653</strain>
    </source>
</reference>
<dbReference type="Pfam" id="PF13730">
    <property type="entry name" value="HTH_36"/>
    <property type="match status" value="1"/>
</dbReference>
<dbReference type="Proteomes" id="UP000469870">
    <property type="component" value="Unassembled WGS sequence"/>
</dbReference>
<sequence>MYYENDEVLIEYYKIPRSAVADKDLKPNSKILLGEILSLANQKGYAYARNSHYMARLGITEATVISSLKNLEDKGYIRRWFNHKHRSTDREYSTERRIYPNIDKLISDSEDLREAKTNLVNTDVEVTFDETPHKDTAYKTYSDDYKTYSDDYKTYSERLQNLESPTIKVVEQEERTKDLIYYSTKDIKEDVLQTENQHTIEDVEVTSNELKDNRPNGLSAPEVADEYKSESESIHSKLNKRQYQYDYKKCEYVLTQDGEYFKRIADPYPYKENLDDAFEYFTDVVRKQVLMSIVKEVINSTPGDTEVPYIDFLKELVAASSVPK</sequence>
<proteinExistence type="predicted"/>
<organism evidence="1 2">
    <name type="scientific">Fundicoccus ignavus</name>
    <dbReference type="NCBI Taxonomy" id="2664442"/>
    <lineage>
        <taxon>Bacteria</taxon>
        <taxon>Bacillati</taxon>
        <taxon>Bacillota</taxon>
        <taxon>Bacilli</taxon>
        <taxon>Lactobacillales</taxon>
        <taxon>Aerococcaceae</taxon>
        <taxon>Fundicoccus</taxon>
    </lineage>
</organism>
<dbReference type="Gene3D" id="1.10.10.10">
    <property type="entry name" value="Winged helix-like DNA-binding domain superfamily/Winged helix DNA-binding domain"/>
    <property type="match status" value="1"/>
</dbReference>
<evidence type="ECO:0000313" key="1">
    <source>
        <dbReference type="EMBL" id="MRI80717.1"/>
    </source>
</evidence>
<dbReference type="RefSeq" id="WP_153861206.1">
    <property type="nucleotide sequence ID" value="NZ_WJQR01000001.1"/>
</dbReference>
<accession>A0A844BWA3</accession>
<comment type="caution">
    <text evidence="1">The sequence shown here is derived from an EMBL/GenBank/DDBJ whole genome shotgun (WGS) entry which is preliminary data.</text>
</comment>
<evidence type="ECO:0008006" key="3">
    <source>
        <dbReference type="Google" id="ProtNLM"/>
    </source>
</evidence>
<dbReference type="AlphaFoldDB" id="A0A844BWA3"/>